<feature type="domain" description="HTH bat-type" evidence="3">
    <location>
        <begin position="158"/>
        <end position="209"/>
    </location>
</feature>
<evidence type="ECO:0000313" key="6">
    <source>
        <dbReference type="Proteomes" id="UP001596383"/>
    </source>
</evidence>
<reference evidence="5 6" key="1">
    <citation type="journal article" date="2019" name="Int. J. Syst. Evol. Microbiol.">
        <title>The Global Catalogue of Microorganisms (GCM) 10K type strain sequencing project: providing services to taxonomists for standard genome sequencing and annotation.</title>
        <authorList>
            <consortium name="The Broad Institute Genomics Platform"/>
            <consortium name="The Broad Institute Genome Sequencing Center for Infectious Disease"/>
            <person name="Wu L."/>
            <person name="Ma J."/>
        </authorList>
    </citation>
    <scope>NUCLEOTIDE SEQUENCE [LARGE SCALE GENOMIC DNA]</scope>
    <source>
        <strain evidence="5 6">LMG 29247</strain>
    </source>
</reference>
<name>A0ABD5SQ35_9EURY</name>
<dbReference type="Pfam" id="PF15915">
    <property type="entry name" value="BAT"/>
    <property type="match status" value="1"/>
</dbReference>
<dbReference type="InterPro" id="IPR007050">
    <property type="entry name" value="HTH_bacterioopsin"/>
</dbReference>
<dbReference type="Pfam" id="PF04967">
    <property type="entry name" value="HTH_10"/>
    <property type="match status" value="1"/>
</dbReference>
<accession>A0ABD5SQ35</accession>
<dbReference type="PANTHER" id="PTHR34236">
    <property type="entry name" value="DIMETHYL SULFOXIDE REDUCTASE TRANSCRIPTIONAL ACTIVATOR"/>
    <property type="match status" value="1"/>
</dbReference>
<gene>
    <name evidence="5" type="ORF">ACFQE6_20675</name>
</gene>
<evidence type="ECO:0000259" key="3">
    <source>
        <dbReference type="Pfam" id="PF04967"/>
    </source>
</evidence>
<proteinExistence type="predicted"/>
<dbReference type="Proteomes" id="UP001596383">
    <property type="component" value="Unassembled WGS sequence"/>
</dbReference>
<evidence type="ECO:0000256" key="2">
    <source>
        <dbReference type="ARBA" id="ARBA00023163"/>
    </source>
</evidence>
<dbReference type="RefSeq" id="WP_273740214.1">
    <property type="nucleotide sequence ID" value="NZ_JAQIVI010000359.1"/>
</dbReference>
<evidence type="ECO:0000256" key="1">
    <source>
        <dbReference type="ARBA" id="ARBA00023015"/>
    </source>
</evidence>
<feature type="domain" description="Bacterioopsin transcriptional activator GAF and HTH associated" evidence="4">
    <location>
        <begin position="16"/>
        <end position="148"/>
    </location>
</feature>
<protein>
    <submittedName>
        <fullName evidence="5">Helix-turn-helix domain-containing protein</fullName>
    </submittedName>
</protein>
<dbReference type="InterPro" id="IPR031803">
    <property type="entry name" value="BAT_GAF/HTH-assoc"/>
</dbReference>
<evidence type="ECO:0000259" key="4">
    <source>
        <dbReference type="Pfam" id="PF15915"/>
    </source>
</evidence>
<evidence type="ECO:0000313" key="5">
    <source>
        <dbReference type="EMBL" id="MFC6767311.1"/>
    </source>
</evidence>
<dbReference type="AlphaFoldDB" id="A0ABD5SQ35"/>
<keyword evidence="1" id="KW-0805">Transcription regulation</keyword>
<comment type="caution">
    <text evidence="5">The sequence shown here is derived from an EMBL/GenBank/DDBJ whole genome shotgun (WGS) entry which is preliminary data.</text>
</comment>
<dbReference type="EMBL" id="JBHSWV010000359">
    <property type="protein sequence ID" value="MFC6767311.1"/>
    <property type="molecule type" value="Genomic_DNA"/>
</dbReference>
<keyword evidence="6" id="KW-1185">Reference proteome</keyword>
<keyword evidence="2" id="KW-0804">Transcription</keyword>
<dbReference type="PANTHER" id="PTHR34236:SF1">
    <property type="entry name" value="DIMETHYL SULFOXIDE REDUCTASE TRANSCRIPTIONAL ACTIVATOR"/>
    <property type="match status" value="1"/>
</dbReference>
<organism evidence="5 6">
    <name type="scientific">Natrinema soli</name>
    <dbReference type="NCBI Taxonomy" id="1930624"/>
    <lineage>
        <taxon>Archaea</taxon>
        <taxon>Methanobacteriati</taxon>
        <taxon>Methanobacteriota</taxon>
        <taxon>Stenosarchaea group</taxon>
        <taxon>Halobacteria</taxon>
        <taxon>Halobacteriales</taxon>
        <taxon>Natrialbaceae</taxon>
        <taxon>Natrinema</taxon>
    </lineage>
</organism>
<sequence length="219" mass="24639">MLLATLLIDYSILRETLSHAPNTKVTWEQSDLTEDGDHQMLVWVDGEVAAFDAGLEADPTVNAPLQVAEFDDRRLYQLELTDDGKRASVYPTVIEEGSVLREVTATHEGWHFRAAFPSSEALERFHAFFVDRDLDVELRRLQDARETADGSRFQYGVTDRQREALVAAVDAGYLDIPRSRSLAELGERLGISPNATSERFRRGVETLIENTVYPDGRSP</sequence>